<evidence type="ECO:0000313" key="5">
    <source>
        <dbReference type="Proteomes" id="UP000301751"/>
    </source>
</evidence>
<evidence type="ECO:0000259" key="3">
    <source>
        <dbReference type="Pfam" id="PF25919"/>
    </source>
</evidence>
<keyword evidence="2" id="KW-0732">Signal</keyword>
<keyword evidence="1" id="KW-0813">Transport</keyword>
<dbReference type="PANTHER" id="PTHR30097:SF4">
    <property type="entry name" value="SLR6042 PROTEIN"/>
    <property type="match status" value="1"/>
</dbReference>
<dbReference type="AlphaFoldDB" id="A0A480ASG9"/>
<feature type="domain" description="CusB-like barrel-sandwich hybrid" evidence="3">
    <location>
        <begin position="74"/>
        <end position="222"/>
    </location>
</feature>
<dbReference type="PANTHER" id="PTHR30097">
    <property type="entry name" value="CATION EFFLUX SYSTEM PROTEIN CUSB"/>
    <property type="match status" value="1"/>
</dbReference>
<dbReference type="RefSeq" id="WP_137734334.1">
    <property type="nucleotide sequence ID" value="NZ_BJCL01000010.1"/>
</dbReference>
<sequence>MSVLPSLLHLLLLATATLAHAAPALLVLTPAQQRQAGVQTAPPTASQGGATSAQAGGASLLLQGSVVAPPQAMELVSAPMAGVVQSVLVNNADAVRAGQAMLRLHSPALMSVQREFLQLRLQAEQADERLARDQRLADDGIIAAARLHETRNAAQQARLGALERRQALRLAGLSDGQIQHLVTTASVQPALSVPAAAAGRVAEVLVQPGQQVEAGAPLMRIARPVALGLALQATPAQAAQLRPGAAVQVQGCGLAGTVRGVAPAMQGSNQAVIVQVALARAADCVQANQVVSASVALPGADTGVQWLPVAALWQLSGQDHVFIAASGGFRPQPVTVLSRTGQQASVRGLAGDVHVVVAGVAALKGAWLGLGEIVPVAAPAASAVGAAPAARVATGGVR</sequence>
<dbReference type="InterPro" id="IPR011053">
    <property type="entry name" value="Single_hybrid_motif"/>
</dbReference>
<keyword evidence="5" id="KW-1185">Reference proteome</keyword>
<comment type="caution">
    <text evidence="4">The sequence shown here is derived from an EMBL/GenBank/DDBJ whole genome shotgun (WGS) entry which is preliminary data.</text>
</comment>
<dbReference type="Gene3D" id="2.40.50.100">
    <property type="match status" value="2"/>
</dbReference>
<dbReference type="SUPFAM" id="SSF51230">
    <property type="entry name" value="Single hybrid motif"/>
    <property type="match status" value="1"/>
</dbReference>
<dbReference type="InterPro" id="IPR051909">
    <property type="entry name" value="MFP_Cation_Efflux"/>
</dbReference>
<reference evidence="5" key="1">
    <citation type="submission" date="2019-03" db="EMBL/GenBank/DDBJ databases">
        <title>Aquabacterium pictum sp.nov., the first bacteriochlorophyll a-containing freshwater bacterium in the genus Aquabacterium of the class Betaproteobacteria.</title>
        <authorList>
            <person name="Hirose S."/>
            <person name="Tank M."/>
            <person name="Hara E."/>
            <person name="Tamaki H."/>
            <person name="Takaichi S."/>
            <person name="Haruta S."/>
            <person name="Hanada S."/>
        </authorList>
    </citation>
    <scope>NUCLEOTIDE SEQUENCE [LARGE SCALE GENOMIC DNA]</scope>
    <source>
        <strain evidence="5">W35</strain>
    </source>
</reference>
<feature type="chain" id="PRO_5019835053" evidence="2">
    <location>
        <begin position="22"/>
        <end position="398"/>
    </location>
</feature>
<dbReference type="Proteomes" id="UP000301751">
    <property type="component" value="Unassembled WGS sequence"/>
</dbReference>
<dbReference type="InterPro" id="IPR058790">
    <property type="entry name" value="BSH_CusB"/>
</dbReference>
<organism evidence="4 5">
    <name type="scientific">Pseudaquabacterium pictum</name>
    <dbReference type="NCBI Taxonomy" id="2315236"/>
    <lineage>
        <taxon>Bacteria</taxon>
        <taxon>Pseudomonadati</taxon>
        <taxon>Pseudomonadota</taxon>
        <taxon>Betaproteobacteria</taxon>
        <taxon>Burkholderiales</taxon>
        <taxon>Sphaerotilaceae</taxon>
        <taxon>Pseudaquabacterium</taxon>
    </lineage>
</organism>
<evidence type="ECO:0000256" key="1">
    <source>
        <dbReference type="ARBA" id="ARBA00022448"/>
    </source>
</evidence>
<feature type="signal peptide" evidence="2">
    <location>
        <begin position="1"/>
        <end position="21"/>
    </location>
</feature>
<dbReference type="GO" id="GO:0030288">
    <property type="term" value="C:outer membrane-bounded periplasmic space"/>
    <property type="evidence" value="ECO:0007669"/>
    <property type="project" value="TreeGrafter"/>
</dbReference>
<protein>
    <submittedName>
        <fullName evidence="4">Membrane protein</fullName>
    </submittedName>
</protein>
<evidence type="ECO:0000313" key="4">
    <source>
        <dbReference type="EMBL" id="GCL64609.1"/>
    </source>
</evidence>
<dbReference type="Pfam" id="PF25919">
    <property type="entry name" value="BSH_CusB"/>
    <property type="match status" value="1"/>
</dbReference>
<dbReference type="GO" id="GO:0060003">
    <property type="term" value="P:copper ion export"/>
    <property type="evidence" value="ECO:0007669"/>
    <property type="project" value="TreeGrafter"/>
</dbReference>
<dbReference type="OrthoDB" id="9806939at2"/>
<name>A0A480ASG9_9BURK</name>
<accession>A0A480ASG9</accession>
<proteinExistence type="predicted"/>
<dbReference type="GO" id="GO:0015679">
    <property type="term" value="P:plasma membrane copper ion transport"/>
    <property type="evidence" value="ECO:0007669"/>
    <property type="project" value="TreeGrafter"/>
</dbReference>
<evidence type="ECO:0000256" key="2">
    <source>
        <dbReference type="SAM" id="SignalP"/>
    </source>
</evidence>
<dbReference type="EMBL" id="BJCL01000010">
    <property type="protein sequence ID" value="GCL64609.1"/>
    <property type="molecule type" value="Genomic_DNA"/>
</dbReference>
<gene>
    <name evidence="4" type="ORF">AQPW35_36900</name>
</gene>
<dbReference type="GO" id="GO:0046914">
    <property type="term" value="F:transition metal ion binding"/>
    <property type="evidence" value="ECO:0007669"/>
    <property type="project" value="TreeGrafter"/>
</dbReference>